<dbReference type="OrthoDB" id="369216at2"/>
<dbReference type="AlphaFoldDB" id="A0A1M5WC37"/>
<sequence length="369" mass="41530">MRSTPILGNLAFKLSRENALARWKGTPDSAKDRLNGKICIPVGRQSFTADSSATFFAMGSCFARNVEERLELAGAKVRSRDIDSIPHLAAETARATGAFNKYNPYSVLQELEFASGVRVYPENALLPAGEGQVYDGQLRSNAGSGTVETMMRRREAINDYFQQAFTSDIFIFTLGLIEAWYDRETGLYLNEAPAPRLLRSQGDRFEFKCLTVDEVKTAIEQIDALLSMHGKPAQKRVMTVSPVPIGRTFTSDDVIVANMTSKSTLRVAAMEFLAARDSFDYFPSYEAVMLSHPDLSWQSDRLHASDFIVGEIIKTFLHRYEIQENITFAEADHSESDDEKIIRRLNREIDKYKNEIIRMEAMLKSKTAS</sequence>
<evidence type="ECO:0000313" key="3">
    <source>
        <dbReference type="EMBL" id="SHH85159.1"/>
    </source>
</evidence>
<dbReference type="Pfam" id="PF08885">
    <property type="entry name" value="GSCFA"/>
    <property type="match status" value="1"/>
</dbReference>
<accession>A0A1M5WC37</accession>
<feature type="domain" description="GSCFA" evidence="2">
    <location>
        <begin position="55"/>
        <end position="316"/>
    </location>
</feature>
<keyword evidence="1" id="KW-0175">Coiled coil</keyword>
<protein>
    <submittedName>
        <fullName evidence="3">GSCFA family protein</fullName>
    </submittedName>
</protein>
<keyword evidence="4" id="KW-1185">Reference proteome</keyword>
<organism evidence="3 4">
    <name type="scientific">Cognatishimia maritima</name>
    <dbReference type="NCBI Taxonomy" id="870908"/>
    <lineage>
        <taxon>Bacteria</taxon>
        <taxon>Pseudomonadati</taxon>
        <taxon>Pseudomonadota</taxon>
        <taxon>Alphaproteobacteria</taxon>
        <taxon>Rhodobacterales</taxon>
        <taxon>Paracoccaceae</taxon>
        <taxon>Cognatishimia</taxon>
    </lineage>
</organism>
<gene>
    <name evidence="3" type="ORF">SAMN04488044_0072</name>
</gene>
<dbReference type="STRING" id="870908.SAMN04488044_0072"/>
<evidence type="ECO:0000256" key="1">
    <source>
        <dbReference type="SAM" id="Coils"/>
    </source>
</evidence>
<name>A0A1M5WC37_9RHOB</name>
<feature type="coiled-coil region" evidence="1">
    <location>
        <begin position="335"/>
        <end position="369"/>
    </location>
</feature>
<proteinExistence type="predicted"/>
<dbReference type="EMBL" id="FQWM01000011">
    <property type="protein sequence ID" value="SHH85159.1"/>
    <property type="molecule type" value="Genomic_DNA"/>
</dbReference>
<dbReference type="RefSeq" id="WP_084605053.1">
    <property type="nucleotide sequence ID" value="NZ_FQWM01000011.1"/>
</dbReference>
<evidence type="ECO:0000313" key="4">
    <source>
        <dbReference type="Proteomes" id="UP000184211"/>
    </source>
</evidence>
<reference evidence="4" key="1">
    <citation type="submission" date="2016-11" db="EMBL/GenBank/DDBJ databases">
        <authorList>
            <person name="Varghese N."/>
            <person name="Submissions S."/>
        </authorList>
    </citation>
    <scope>NUCLEOTIDE SEQUENCE [LARGE SCALE GENOMIC DNA]</scope>
    <source>
        <strain evidence="4">DSM 28223</strain>
    </source>
</reference>
<dbReference type="Proteomes" id="UP000184211">
    <property type="component" value="Unassembled WGS sequence"/>
</dbReference>
<evidence type="ECO:0000259" key="2">
    <source>
        <dbReference type="Pfam" id="PF08885"/>
    </source>
</evidence>
<dbReference type="InterPro" id="IPR014982">
    <property type="entry name" value="GSCFA"/>
</dbReference>